<feature type="region of interest" description="Disordered" evidence="2">
    <location>
        <begin position="215"/>
        <end position="278"/>
    </location>
</feature>
<evidence type="ECO:0000313" key="4">
    <source>
        <dbReference type="Proteomes" id="UP000308365"/>
    </source>
</evidence>
<protein>
    <recommendedName>
        <fullName evidence="5">Proto-oncogene FRAT1</fullName>
    </recommendedName>
</protein>
<name>A0A4U1FH72_MONMO</name>
<feature type="compositionally biased region" description="Acidic residues" evidence="2">
    <location>
        <begin position="86"/>
        <end position="103"/>
    </location>
</feature>
<gene>
    <name evidence="3" type="ORF">EI555_021632</name>
</gene>
<feature type="region of interest" description="Disordered" evidence="2">
    <location>
        <begin position="316"/>
        <end position="358"/>
    </location>
</feature>
<evidence type="ECO:0000313" key="3">
    <source>
        <dbReference type="EMBL" id="TKC49158.1"/>
    </source>
</evidence>
<dbReference type="PANTHER" id="PTHR35154:SF1">
    <property type="entry name" value="PROTO-ONCOGENE FRAT1"/>
    <property type="match status" value="1"/>
</dbReference>
<evidence type="ECO:0000256" key="2">
    <source>
        <dbReference type="SAM" id="MobiDB-lite"/>
    </source>
</evidence>
<comment type="caution">
    <text evidence="3">The sequence shown here is derived from an EMBL/GenBank/DDBJ whole genome shotgun (WGS) entry which is preliminary data.</text>
</comment>
<dbReference type="InterPro" id="IPR008014">
    <property type="entry name" value="GSK3-bd"/>
</dbReference>
<evidence type="ECO:0000256" key="1">
    <source>
        <dbReference type="ARBA" id="ARBA00010422"/>
    </source>
</evidence>
<dbReference type="EMBL" id="RWIC01000131">
    <property type="protein sequence ID" value="TKC49158.1"/>
    <property type="molecule type" value="Genomic_DNA"/>
</dbReference>
<dbReference type="AlphaFoldDB" id="A0A4U1FH72"/>
<dbReference type="Pfam" id="PF05350">
    <property type="entry name" value="GSK-3_bind"/>
    <property type="match status" value="1"/>
</dbReference>
<evidence type="ECO:0008006" key="5">
    <source>
        <dbReference type="Google" id="ProtNLM"/>
    </source>
</evidence>
<accession>A0A4U1FH72</accession>
<dbReference type="Proteomes" id="UP000308365">
    <property type="component" value="Unassembled WGS sequence"/>
</dbReference>
<reference evidence="4" key="1">
    <citation type="journal article" date="2019" name="IScience">
        <title>Narwhal Genome Reveals Long-Term Low Genetic Diversity despite Current Large Abundance Size.</title>
        <authorList>
            <person name="Westbury M.V."/>
            <person name="Petersen B."/>
            <person name="Garde E."/>
            <person name="Heide-Jorgensen M.P."/>
            <person name="Lorenzen E.D."/>
        </authorList>
    </citation>
    <scope>NUCLEOTIDE SEQUENCE [LARGE SCALE GENOMIC DNA]</scope>
</reference>
<dbReference type="GO" id="GO:0090263">
    <property type="term" value="P:positive regulation of canonical Wnt signaling pathway"/>
    <property type="evidence" value="ECO:0007669"/>
    <property type="project" value="TreeGrafter"/>
</dbReference>
<dbReference type="GO" id="GO:0005737">
    <property type="term" value="C:cytoplasm"/>
    <property type="evidence" value="ECO:0007669"/>
    <property type="project" value="TreeGrafter"/>
</dbReference>
<feature type="region of interest" description="Disordered" evidence="2">
    <location>
        <begin position="84"/>
        <end position="104"/>
    </location>
</feature>
<dbReference type="PANTHER" id="PTHR35154">
    <property type="entry name" value="GBP PROTEIN"/>
    <property type="match status" value="1"/>
</dbReference>
<feature type="compositionally biased region" description="Low complexity" evidence="2">
    <location>
        <begin position="252"/>
        <end position="271"/>
    </location>
</feature>
<feature type="non-terminal residue" evidence="3">
    <location>
        <position position="1"/>
    </location>
</feature>
<sequence length="358" mass="37901">KPTEATPVSIFWKYRSRPAERARIGSPVPPADSIQGCRAQRYQGFTRDPCPEGAPPLNGTAQPLPGAVVGAGCNVTLCLQINPSREEEEEAGEEEEEEEEEDSFLLLEQSVTLGGSGEVDRLVAQIGETLQLDAAQDRPASPCAPPGPPLQPPRPPAVVRADKARAPALPLLLPPASAETGAPAPPGALRCALGDRGRVRGRAAPYFVAELAAGPSALSPLPPQPSLDGPSGADKRGAPQPLSGPCRRGWLRDAAASRRLQQRRGLQPQARTGDDDPHRLLQQLVISGNLIKEAVRRLHSRRLQLHAKLPRRQLVGPLSAPVHEPPLPRSPRAACSDPGSSGRRAQLRTGDGVLVPGS</sequence>
<feature type="region of interest" description="Disordered" evidence="2">
    <location>
        <begin position="132"/>
        <end position="158"/>
    </location>
</feature>
<organism evidence="3 4">
    <name type="scientific">Monodon monoceros</name>
    <name type="common">Narwhal</name>
    <name type="synonym">Ceratodon monodon</name>
    <dbReference type="NCBI Taxonomy" id="40151"/>
    <lineage>
        <taxon>Eukaryota</taxon>
        <taxon>Metazoa</taxon>
        <taxon>Chordata</taxon>
        <taxon>Craniata</taxon>
        <taxon>Vertebrata</taxon>
        <taxon>Euteleostomi</taxon>
        <taxon>Mammalia</taxon>
        <taxon>Eutheria</taxon>
        <taxon>Laurasiatheria</taxon>
        <taxon>Artiodactyla</taxon>
        <taxon>Whippomorpha</taxon>
        <taxon>Cetacea</taxon>
        <taxon>Odontoceti</taxon>
        <taxon>Monodontidae</taxon>
        <taxon>Monodon</taxon>
    </lineage>
</organism>
<comment type="similarity">
    <text evidence="1">Belongs to the GSK-3-binding protein family.</text>
</comment>
<feature type="compositionally biased region" description="Pro residues" evidence="2">
    <location>
        <begin position="142"/>
        <end position="156"/>
    </location>
</feature>
<proteinExistence type="inferred from homology"/>